<proteinExistence type="predicted"/>
<name>A0A266Q9K0_9GAMM</name>
<gene>
    <name evidence="2" type="ORF">CBP51_05910</name>
</gene>
<keyword evidence="1" id="KW-0732">Signal</keyword>
<dbReference type="Proteomes" id="UP000216101">
    <property type="component" value="Unassembled WGS sequence"/>
</dbReference>
<dbReference type="EMBL" id="NHNI01000001">
    <property type="protein sequence ID" value="OZY86554.1"/>
    <property type="molecule type" value="Genomic_DNA"/>
</dbReference>
<comment type="caution">
    <text evidence="2">The sequence shown here is derived from an EMBL/GenBank/DDBJ whole genome shotgun (WGS) entry which is preliminary data.</text>
</comment>
<evidence type="ECO:0000313" key="2">
    <source>
        <dbReference type="EMBL" id="OZY86554.1"/>
    </source>
</evidence>
<protein>
    <submittedName>
        <fullName evidence="2">Uncharacterized protein</fullName>
    </submittedName>
</protein>
<sequence length="96" mass="10432">MNKYLVAFALTTTLSSGAYACSKPSVKPEFPDPQTAVSAQMVKANNEVKTYVKEVQDYLGCAGLSRSVEKKELDELKAYAESFNEVIRAYKAKGGG</sequence>
<evidence type="ECO:0000313" key="3">
    <source>
        <dbReference type="Proteomes" id="UP000216101"/>
    </source>
</evidence>
<reference evidence="3" key="1">
    <citation type="submission" date="2017-05" db="EMBL/GenBank/DDBJ databases">
        <authorList>
            <person name="Barney B.M."/>
        </authorList>
    </citation>
    <scope>NUCLEOTIDE SEQUENCE [LARGE SCALE GENOMIC DNA]</scope>
    <source>
        <strain evidence="3">PSBB022</strain>
    </source>
</reference>
<evidence type="ECO:0000256" key="1">
    <source>
        <dbReference type="SAM" id="SignalP"/>
    </source>
</evidence>
<keyword evidence="3" id="KW-1185">Reference proteome</keyword>
<dbReference type="PROSITE" id="PS51257">
    <property type="entry name" value="PROKAR_LIPOPROTEIN"/>
    <property type="match status" value="1"/>
</dbReference>
<dbReference type="RefSeq" id="WP_078045497.1">
    <property type="nucleotide sequence ID" value="NZ_NHNI01000001.1"/>
</dbReference>
<accession>A0A266Q9K0</accession>
<feature type="signal peptide" evidence="1">
    <location>
        <begin position="1"/>
        <end position="20"/>
    </location>
</feature>
<dbReference type="AlphaFoldDB" id="A0A266Q9K0"/>
<feature type="chain" id="PRO_5012379428" evidence="1">
    <location>
        <begin position="21"/>
        <end position="96"/>
    </location>
</feature>
<organism evidence="2 3">
    <name type="scientific">Cellvibrio mixtus</name>
    <dbReference type="NCBI Taxonomy" id="39650"/>
    <lineage>
        <taxon>Bacteria</taxon>
        <taxon>Pseudomonadati</taxon>
        <taxon>Pseudomonadota</taxon>
        <taxon>Gammaproteobacteria</taxon>
        <taxon>Cellvibrionales</taxon>
        <taxon>Cellvibrionaceae</taxon>
        <taxon>Cellvibrio</taxon>
    </lineage>
</organism>